<dbReference type="GO" id="GO:0070566">
    <property type="term" value="F:adenylyltransferase activity"/>
    <property type="evidence" value="ECO:0007669"/>
    <property type="project" value="TreeGrafter"/>
</dbReference>
<evidence type="ECO:0000256" key="4">
    <source>
        <dbReference type="ARBA" id="ARBA00022832"/>
    </source>
</evidence>
<dbReference type="InterPro" id="IPR015424">
    <property type="entry name" value="PyrdxlP-dep_Trfase"/>
</dbReference>
<feature type="transmembrane region" description="Helical" evidence="8">
    <location>
        <begin position="75"/>
        <end position="96"/>
    </location>
</feature>
<dbReference type="SUPFAM" id="SSF47336">
    <property type="entry name" value="ACP-like"/>
    <property type="match status" value="1"/>
</dbReference>
<keyword evidence="8" id="KW-0812">Transmembrane</keyword>
<dbReference type="EC" id="6.2.1.3" evidence="10"/>
<evidence type="ECO:0000259" key="9">
    <source>
        <dbReference type="PROSITE" id="PS50075"/>
    </source>
</evidence>
<accession>A0A5C5YRV6</accession>
<evidence type="ECO:0000256" key="6">
    <source>
        <dbReference type="ARBA" id="ARBA00023098"/>
    </source>
</evidence>
<dbReference type="PANTHER" id="PTHR22754:SF32">
    <property type="entry name" value="DISCO-INTERACTING PROTEIN 2"/>
    <property type="match status" value="1"/>
</dbReference>
<dbReference type="GO" id="GO:0006633">
    <property type="term" value="P:fatty acid biosynthetic process"/>
    <property type="evidence" value="ECO:0007669"/>
    <property type="project" value="TreeGrafter"/>
</dbReference>
<dbReference type="FunFam" id="3.40.50.12780:FF:000013">
    <property type="entry name" value="Long-chain-fatty-acid--AMP ligase FadD32"/>
    <property type="match status" value="1"/>
</dbReference>
<evidence type="ECO:0000256" key="3">
    <source>
        <dbReference type="ARBA" id="ARBA00022598"/>
    </source>
</evidence>
<dbReference type="Pfam" id="PF23024">
    <property type="entry name" value="AMP-dom_DIP2-like"/>
    <property type="match status" value="1"/>
</dbReference>
<feature type="compositionally biased region" description="Basic and acidic residues" evidence="7">
    <location>
        <begin position="593"/>
        <end position="602"/>
    </location>
</feature>
<dbReference type="InterPro" id="IPR015421">
    <property type="entry name" value="PyrdxlP-dep_Trfase_major"/>
</dbReference>
<dbReference type="EMBL" id="SJPO01000003">
    <property type="protein sequence ID" value="TWT77704.1"/>
    <property type="molecule type" value="Genomic_DNA"/>
</dbReference>
<comment type="caution">
    <text evidence="10">The sequence shown here is derived from an EMBL/GenBank/DDBJ whole genome shotgun (WGS) entry which is preliminary data.</text>
</comment>
<evidence type="ECO:0000313" key="10">
    <source>
        <dbReference type="EMBL" id="TWT77704.1"/>
    </source>
</evidence>
<keyword evidence="4" id="KW-0276">Fatty acid metabolism</keyword>
<dbReference type="Gene3D" id="3.40.640.10">
    <property type="entry name" value="Type I PLP-dependent aspartate aminotransferase-like (Major domain)"/>
    <property type="match status" value="1"/>
</dbReference>
<dbReference type="PROSITE" id="PS00599">
    <property type="entry name" value="AA_TRANSFER_CLASS_2"/>
    <property type="match status" value="1"/>
</dbReference>
<keyword evidence="8" id="KW-0472">Membrane</keyword>
<evidence type="ECO:0000313" key="11">
    <source>
        <dbReference type="Proteomes" id="UP000318478"/>
    </source>
</evidence>
<gene>
    <name evidence="10" type="ORF">Pla123a_15000</name>
</gene>
<feature type="region of interest" description="Disordered" evidence="7">
    <location>
        <begin position="592"/>
        <end position="620"/>
    </location>
</feature>
<dbReference type="InterPro" id="IPR020845">
    <property type="entry name" value="AMP-binding_CS"/>
</dbReference>
<dbReference type="SUPFAM" id="SSF56801">
    <property type="entry name" value="Acetyl-CoA synthetase-like"/>
    <property type="match status" value="1"/>
</dbReference>
<dbReference type="CDD" id="cd06454">
    <property type="entry name" value="KBL_like"/>
    <property type="match status" value="1"/>
</dbReference>
<dbReference type="InterPro" id="IPR025110">
    <property type="entry name" value="AMP-bd_C"/>
</dbReference>
<dbReference type="GO" id="GO:0004467">
    <property type="term" value="F:long-chain fatty acid-CoA ligase activity"/>
    <property type="evidence" value="ECO:0007669"/>
    <property type="project" value="UniProtKB-EC"/>
</dbReference>
<proteinExistence type="inferred from homology"/>
<dbReference type="Proteomes" id="UP000318478">
    <property type="component" value="Unassembled WGS sequence"/>
</dbReference>
<evidence type="ECO:0000256" key="5">
    <source>
        <dbReference type="ARBA" id="ARBA00022898"/>
    </source>
</evidence>
<organism evidence="10 11">
    <name type="scientific">Posidoniimonas polymericola</name>
    <dbReference type="NCBI Taxonomy" id="2528002"/>
    <lineage>
        <taxon>Bacteria</taxon>
        <taxon>Pseudomonadati</taxon>
        <taxon>Planctomycetota</taxon>
        <taxon>Planctomycetia</taxon>
        <taxon>Pirellulales</taxon>
        <taxon>Lacipirellulaceae</taxon>
        <taxon>Posidoniimonas</taxon>
    </lineage>
</organism>
<keyword evidence="3 10" id="KW-0436">Ligase</keyword>
<dbReference type="InterPro" id="IPR042099">
    <property type="entry name" value="ANL_N_sf"/>
</dbReference>
<dbReference type="PROSITE" id="PS50075">
    <property type="entry name" value="CARRIER"/>
    <property type="match status" value="1"/>
</dbReference>
<evidence type="ECO:0000256" key="2">
    <source>
        <dbReference type="ARBA" id="ARBA00006432"/>
    </source>
</evidence>
<keyword evidence="11" id="KW-1185">Reference proteome</keyword>
<dbReference type="Pfam" id="PF00550">
    <property type="entry name" value="PP-binding"/>
    <property type="match status" value="1"/>
</dbReference>
<protein>
    <submittedName>
        <fullName evidence="10">Putative long-chain-fatty-acid--CoA ligase FadD23</fullName>
        <ecNumber evidence="10">6.2.1.3</ecNumber>
    </submittedName>
</protein>
<feature type="domain" description="Carrier" evidence="9">
    <location>
        <begin position="620"/>
        <end position="694"/>
    </location>
</feature>
<dbReference type="InterPro" id="IPR045851">
    <property type="entry name" value="AMP-bd_C_sf"/>
</dbReference>
<keyword evidence="5" id="KW-0663">Pyridoxal phosphate</keyword>
<keyword evidence="8" id="KW-1133">Transmembrane helix</keyword>
<dbReference type="SUPFAM" id="SSF53383">
    <property type="entry name" value="PLP-dependent transferases"/>
    <property type="match status" value="1"/>
</dbReference>
<dbReference type="InterPro" id="IPR015422">
    <property type="entry name" value="PyrdxlP-dep_Trfase_small"/>
</dbReference>
<dbReference type="GO" id="GO:0005886">
    <property type="term" value="C:plasma membrane"/>
    <property type="evidence" value="ECO:0007669"/>
    <property type="project" value="TreeGrafter"/>
</dbReference>
<dbReference type="GO" id="GO:0071766">
    <property type="term" value="P:Actinobacterium-type cell wall biogenesis"/>
    <property type="evidence" value="ECO:0007669"/>
    <property type="project" value="UniProtKB-ARBA"/>
</dbReference>
<comment type="cofactor">
    <cofactor evidence="1">
        <name>pyridoxal 5'-phosphate</name>
        <dbReference type="ChEBI" id="CHEBI:597326"/>
    </cofactor>
</comment>
<evidence type="ECO:0000256" key="7">
    <source>
        <dbReference type="SAM" id="MobiDB-lite"/>
    </source>
</evidence>
<dbReference type="Gene3D" id="1.10.1200.10">
    <property type="entry name" value="ACP-like"/>
    <property type="match status" value="1"/>
</dbReference>
<reference evidence="10 11" key="1">
    <citation type="submission" date="2019-02" db="EMBL/GenBank/DDBJ databases">
        <title>Deep-cultivation of Planctomycetes and their phenomic and genomic characterization uncovers novel biology.</title>
        <authorList>
            <person name="Wiegand S."/>
            <person name="Jogler M."/>
            <person name="Boedeker C."/>
            <person name="Pinto D."/>
            <person name="Vollmers J."/>
            <person name="Rivas-Marin E."/>
            <person name="Kohn T."/>
            <person name="Peeters S.H."/>
            <person name="Heuer A."/>
            <person name="Rast P."/>
            <person name="Oberbeckmann S."/>
            <person name="Bunk B."/>
            <person name="Jeske O."/>
            <person name="Meyerdierks A."/>
            <person name="Storesund J.E."/>
            <person name="Kallscheuer N."/>
            <person name="Luecker S."/>
            <person name="Lage O.M."/>
            <person name="Pohl T."/>
            <person name="Merkel B.J."/>
            <person name="Hornburger P."/>
            <person name="Mueller R.-W."/>
            <person name="Bruemmer F."/>
            <person name="Labrenz M."/>
            <person name="Spormann A.M."/>
            <person name="Op Den Camp H."/>
            <person name="Overmann J."/>
            <person name="Amann R."/>
            <person name="Jetten M.S.M."/>
            <person name="Mascher T."/>
            <person name="Medema M.H."/>
            <person name="Devos D.P."/>
            <person name="Kaster A.-K."/>
            <person name="Ovreas L."/>
            <person name="Rohde M."/>
            <person name="Galperin M.Y."/>
            <person name="Jogler C."/>
        </authorList>
    </citation>
    <scope>NUCLEOTIDE SEQUENCE [LARGE SCALE GENOMIC DNA]</scope>
    <source>
        <strain evidence="10 11">Pla123a</strain>
    </source>
</reference>
<dbReference type="InterPro" id="IPR040097">
    <property type="entry name" value="FAAL/FAAC"/>
</dbReference>
<dbReference type="Pfam" id="PF00155">
    <property type="entry name" value="Aminotran_1_2"/>
    <property type="match status" value="1"/>
</dbReference>
<dbReference type="RefSeq" id="WP_197527776.1">
    <property type="nucleotide sequence ID" value="NZ_SJPO01000003.1"/>
</dbReference>
<dbReference type="GO" id="GO:0030170">
    <property type="term" value="F:pyridoxal phosphate binding"/>
    <property type="evidence" value="ECO:0007669"/>
    <property type="project" value="InterPro"/>
</dbReference>
<dbReference type="Gene3D" id="3.30.300.30">
    <property type="match status" value="1"/>
</dbReference>
<sequence>MSKTEHPRFQSVCESADLVGLLRERTESHPYQRAFSYLVDGDFDRQHLTYGQLDERARAIAAHLQSRGMAGERALLLYPSGLEFIAAFFGCLYAGVTAVPAYPPRRNRNLLRIKSIVADATPGVALTTHGVFDRVEPMIQDEADLRAIPWQCTDELALDQADAWEDPQVDPSTLAFLQYTSGSTGTPKGVMLSHGNLLHNTKVICEGFSMSRAGEGMTWLPLYHDMGLIGGIIQPIYFGRHNTLMTPTHFLQKPIRWLRTLSDTGAMISGGPNFAYELCLDRITDEEKRGLDLTQWEVAFNGAEPVRASTMRRFADAFAECGFRFESFYPCYGLAEATLMVAGKTKWQPPTVKSYDIEALKAGQAKPATAGAAEALDVVGSGESYLSHEVAIVDPESLVPCPDRRVGEIWVKGESVAQGYWKREALSQETFAARTTEGDGPYLRTGDLGFVDEGELFVTGRLKDLIIIRGANHYPQDIELTVEDSHPSLPKSSGAAVTIGEDGEEKLVVLQEMGRQRDLPFEEILDAVRHHVTAIHDVAPAAIVFLRPNTIPKTSSGKIQRHACRDQYLAGKLNVVAEWSLGDGLSVHRKRGSDRIERRKAEAQQPAAAPAVQEERKPSGSTIERTMKIVREVAKERASAATLETEITAMGLDSLERMEIVAGLEDEFGGRFSEEAIIGMNTCRDVVRAVEEHLLSEGGPAEREVLPGDYQFSQSPEYLKLRSSLKLAESAGLTNPYFTQHEGVTNDRTVIGGKEYINWCSYNYLAMSGEPDVQEATRDSVDRYGTSVSASRLVSGEKPLHRELEQAIAGFLGVEDAIVMVGGHATNESVIGHMYGPGDLILHDALSHNSIVQGCKLSGATRRAFAHNDAGACEELLKRYRGEYRQVLIVVEGVYSMDGDFSPLPEFVRLKKEHKAYLMVDEAHSLGTMGPTGRGMSEHFGVDPREVDLWMGTMSKSLGSCGGYIAACREIIEYLKYTAPGFVFSVGLSPANAASALASLKLVKEKPERVDRLRHNSELFLKLAKKAGLNTGMSAGTPIVPVIIGNSLQSLELSQRLFADGINVQPIMYPAVEESAARLRFFITSSHTDEQIHKTVDSLAKHWKQLHRKSG</sequence>
<dbReference type="AlphaFoldDB" id="A0A5C5YRV6"/>
<evidence type="ECO:0000256" key="8">
    <source>
        <dbReference type="SAM" id="Phobius"/>
    </source>
</evidence>
<comment type="similarity">
    <text evidence="2">Belongs to the ATP-dependent AMP-binding enzyme family.</text>
</comment>
<name>A0A5C5YRV6_9BACT</name>
<dbReference type="Pfam" id="PF00501">
    <property type="entry name" value="AMP-binding"/>
    <property type="match status" value="1"/>
</dbReference>
<keyword evidence="6" id="KW-0443">Lipid metabolism</keyword>
<dbReference type="InterPro" id="IPR009081">
    <property type="entry name" value="PP-bd_ACP"/>
</dbReference>
<dbReference type="PANTHER" id="PTHR22754">
    <property type="entry name" value="DISCO-INTERACTING PROTEIN 2 DIP2 -RELATED"/>
    <property type="match status" value="1"/>
</dbReference>
<dbReference type="Gene3D" id="3.40.50.12780">
    <property type="entry name" value="N-terminal domain of ligase-like"/>
    <property type="match status" value="1"/>
</dbReference>
<dbReference type="PROSITE" id="PS00455">
    <property type="entry name" value="AMP_BINDING"/>
    <property type="match status" value="1"/>
</dbReference>
<dbReference type="CDD" id="cd05931">
    <property type="entry name" value="FAAL"/>
    <property type="match status" value="1"/>
</dbReference>
<evidence type="ECO:0000256" key="1">
    <source>
        <dbReference type="ARBA" id="ARBA00001933"/>
    </source>
</evidence>
<dbReference type="Gene3D" id="3.90.1150.10">
    <property type="entry name" value="Aspartate Aminotransferase, domain 1"/>
    <property type="match status" value="1"/>
</dbReference>
<dbReference type="InterPro" id="IPR001917">
    <property type="entry name" value="Aminotrans_II_pyridoxalP_BS"/>
</dbReference>
<dbReference type="InterPro" id="IPR004839">
    <property type="entry name" value="Aminotransferase_I/II_large"/>
</dbReference>
<dbReference type="InterPro" id="IPR036736">
    <property type="entry name" value="ACP-like_sf"/>
</dbReference>
<dbReference type="InterPro" id="IPR000873">
    <property type="entry name" value="AMP-dep_synth/lig_dom"/>
</dbReference>
<feature type="compositionally biased region" description="Low complexity" evidence="7">
    <location>
        <begin position="603"/>
        <end position="612"/>
    </location>
</feature>